<accession>A0ACC1AP71</accession>
<dbReference type="EMBL" id="CM047905">
    <property type="protein sequence ID" value="KAJ0088477.1"/>
    <property type="molecule type" value="Genomic_DNA"/>
</dbReference>
<keyword evidence="2" id="KW-1185">Reference proteome</keyword>
<sequence>MEGISHPIPKTVEEVFGDFKGIRAGLIKALTTDVEKFYQQSATLKLDEAAVQKVFLKSLDCISDFQ</sequence>
<evidence type="ECO:0000313" key="1">
    <source>
        <dbReference type="EMBL" id="KAJ0088477.1"/>
    </source>
</evidence>
<gene>
    <name evidence="1" type="ORF">Patl1_32414</name>
</gene>
<organism evidence="1 2">
    <name type="scientific">Pistacia atlantica</name>
    <dbReference type="NCBI Taxonomy" id="434234"/>
    <lineage>
        <taxon>Eukaryota</taxon>
        <taxon>Viridiplantae</taxon>
        <taxon>Streptophyta</taxon>
        <taxon>Embryophyta</taxon>
        <taxon>Tracheophyta</taxon>
        <taxon>Spermatophyta</taxon>
        <taxon>Magnoliopsida</taxon>
        <taxon>eudicotyledons</taxon>
        <taxon>Gunneridae</taxon>
        <taxon>Pentapetalae</taxon>
        <taxon>rosids</taxon>
        <taxon>malvids</taxon>
        <taxon>Sapindales</taxon>
        <taxon>Anacardiaceae</taxon>
        <taxon>Pistacia</taxon>
    </lineage>
</organism>
<evidence type="ECO:0000313" key="2">
    <source>
        <dbReference type="Proteomes" id="UP001164250"/>
    </source>
</evidence>
<protein>
    <submittedName>
        <fullName evidence="1">Uncharacterized protein</fullName>
    </submittedName>
</protein>
<proteinExistence type="predicted"/>
<name>A0ACC1AP71_9ROSI</name>
<dbReference type="Proteomes" id="UP001164250">
    <property type="component" value="Chromosome 9"/>
</dbReference>
<reference evidence="2" key="1">
    <citation type="journal article" date="2023" name="G3 (Bethesda)">
        <title>Genome assembly and association tests identify interacting loci associated with vigor, precocity, and sex in interspecific pistachio rootstocks.</title>
        <authorList>
            <person name="Palmer W."/>
            <person name="Jacygrad E."/>
            <person name="Sagayaradj S."/>
            <person name="Cavanaugh K."/>
            <person name="Han R."/>
            <person name="Bertier L."/>
            <person name="Beede B."/>
            <person name="Kafkas S."/>
            <person name="Golino D."/>
            <person name="Preece J."/>
            <person name="Michelmore R."/>
        </authorList>
    </citation>
    <scope>NUCLEOTIDE SEQUENCE [LARGE SCALE GENOMIC DNA]</scope>
</reference>
<comment type="caution">
    <text evidence="1">The sequence shown here is derived from an EMBL/GenBank/DDBJ whole genome shotgun (WGS) entry which is preliminary data.</text>
</comment>